<dbReference type="Gene3D" id="1.10.390.10">
    <property type="entry name" value="Neutral Protease Domain 2"/>
    <property type="match status" value="1"/>
</dbReference>
<evidence type="ECO:0000259" key="2">
    <source>
        <dbReference type="Pfam" id="PF05299"/>
    </source>
</evidence>
<protein>
    <submittedName>
        <fullName evidence="4">M61 family peptidase</fullName>
    </submittedName>
</protein>
<keyword evidence="1" id="KW-0732">Signal</keyword>
<feature type="chain" id="PRO_5043907681" evidence="1">
    <location>
        <begin position="29"/>
        <end position="617"/>
    </location>
</feature>
<sequence length="617" mass="67673">MKIRPTTSLALLPVGILMSALVSLSAQNISLTVDATKTRNKILHAHLVMPVKPGPLTVYYPKWIPGEHGPDGPISSLAGLHFEAEGKAVPWQRDLLDVFTFHVVVPEGASKLEANYDYIEPDGGSATDKLLILEWNEVALYPEGTPANKLMYDTKLIMPEGWKFGSSLPVAEQSGNEVSFKPISFELLVDSPVATGQYYRNIDITPAGEPIHHQMDMVADSEDALNMSAKDQKAMTNLVAESGKLFGARHYRDYHFILGLSDHVAHFGLEHHESNDSRLPENVLLGPGSGMALGGLLAHEFAHSWNGKYRRPADLAVPGFEEPMKTDLLWGYEGLTDYVGPLLAARSGLWTPDQYHEYMASIAASLGPGRTGRTWRPLRDTADAEFGMGFGARGWMSWRRGTDYYDEGDLLWLEVATIIHRESHGAKSIDDFCHAFHGGANNGPEVRTYTFDQLVSDLNAIAPFDWATFFHSRLDSTAKESPVGGIENGGWKVTYSGEPSKLEGRRNPGYMYSIGLQVSADGTVGDSVVGGPAFEAGVSSGMKLVGVNGRVFTPDLLGAAIKDAKDDSKPITLLVVVDEFYRTCIVNYHDGPRYPHLVREESKPDYLDELIKARVGQ</sequence>
<feature type="domain" description="Peptidase M61 N-terminal" evidence="3">
    <location>
        <begin position="31"/>
        <end position="196"/>
    </location>
</feature>
<dbReference type="Pfam" id="PF05299">
    <property type="entry name" value="Peptidase_M61"/>
    <property type="match status" value="1"/>
</dbReference>
<feature type="signal peptide" evidence="1">
    <location>
        <begin position="1"/>
        <end position="28"/>
    </location>
</feature>
<dbReference type="RefSeq" id="WP_348261479.1">
    <property type="nucleotide sequence ID" value="NZ_CP121196.1"/>
</dbReference>
<proteinExistence type="predicted"/>
<dbReference type="Gene3D" id="2.60.40.3650">
    <property type="match status" value="1"/>
</dbReference>
<dbReference type="InterPro" id="IPR024191">
    <property type="entry name" value="Peptidase_M61"/>
</dbReference>
<dbReference type="AlphaFoldDB" id="A0AAU7DEX5"/>
<gene>
    <name evidence="4" type="ORF">P8935_16960</name>
</gene>
<organism evidence="4">
    <name type="scientific">Telmatobacter sp. DSM 110680</name>
    <dbReference type="NCBI Taxonomy" id="3036704"/>
    <lineage>
        <taxon>Bacteria</taxon>
        <taxon>Pseudomonadati</taxon>
        <taxon>Acidobacteriota</taxon>
        <taxon>Terriglobia</taxon>
        <taxon>Terriglobales</taxon>
        <taxon>Acidobacteriaceae</taxon>
        <taxon>Telmatobacter</taxon>
    </lineage>
</organism>
<dbReference type="EMBL" id="CP121196">
    <property type="protein sequence ID" value="XBH16253.1"/>
    <property type="molecule type" value="Genomic_DNA"/>
</dbReference>
<dbReference type="InterPro" id="IPR040756">
    <property type="entry name" value="Peptidase_M61_N"/>
</dbReference>
<reference evidence="4" key="1">
    <citation type="submission" date="2023-03" db="EMBL/GenBank/DDBJ databases">
        <title>Edaphobacter sp.</title>
        <authorList>
            <person name="Huber K.J."/>
            <person name="Papendorf J."/>
            <person name="Pilke C."/>
            <person name="Bunk B."/>
            <person name="Sproeer C."/>
            <person name="Pester M."/>
        </authorList>
    </citation>
    <scope>NUCLEOTIDE SEQUENCE</scope>
    <source>
        <strain evidence="4">DSM 110680</strain>
    </source>
</reference>
<evidence type="ECO:0000259" key="3">
    <source>
        <dbReference type="Pfam" id="PF17899"/>
    </source>
</evidence>
<evidence type="ECO:0000256" key="1">
    <source>
        <dbReference type="SAM" id="SignalP"/>
    </source>
</evidence>
<dbReference type="PIRSF" id="PIRSF016493">
    <property type="entry name" value="Glycyl_aminpptds"/>
    <property type="match status" value="1"/>
</dbReference>
<name>A0AAU7DEX5_9BACT</name>
<dbReference type="Pfam" id="PF17899">
    <property type="entry name" value="Peptidase_M61_N"/>
    <property type="match status" value="1"/>
</dbReference>
<evidence type="ECO:0000313" key="4">
    <source>
        <dbReference type="EMBL" id="XBH16253.1"/>
    </source>
</evidence>
<feature type="domain" description="Peptidase M61 catalytic" evidence="2">
    <location>
        <begin position="295"/>
        <end position="411"/>
    </location>
</feature>
<accession>A0AAU7DEX5</accession>
<dbReference type="InterPro" id="IPR027268">
    <property type="entry name" value="Peptidase_M4/M1_CTD_sf"/>
</dbReference>
<dbReference type="InterPro" id="IPR007963">
    <property type="entry name" value="Peptidase_M61_catalytic"/>
</dbReference>